<feature type="non-terminal residue" evidence="3">
    <location>
        <position position="1"/>
    </location>
</feature>
<sequence>KTANVYKMVWRVSSKQDSLLLGGLIFSLSMISCLAHYDRAYMRNADDGFTIRENWLNDIRDDAKLSELALPGTHDSATYNYNSVFLDILKTQILSFDEQLNYGIRFFDIRVRHINNVFTLHHSQFYLHLDFNDFLRSVDTFLQRQPSETVLFRLKQEQTEEDNNRSLKETLKSYIDMYQSKWLNTSNKTIDLGSARGKFIILADDQQFLPFGIDYESIRPYTQDEYDFKSNWDLYHKWEVVKSQLETAKNGDPNEIYMNYLSGSGWLSFPYFVASGHMTRGTSASRLSTGLVTPLFNYRYPDFPRVACFLGMCTIAFEGTNILTKDKIISYNKNIKNQRRSVGIIIADFPGDWLISVVIENNAALRK</sequence>
<dbReference type="InterPro" id="IPR017946">
    <property type="entry name" value="PLC-like_Pdiesterase_TIM-brl"/>
</dbReference>
<evidence type="ECO:0000256" key="1">
    <source>
        <dbReference type="SAM" id="Phobius"/>
    </source>
</evidence>
<dbReference type="SUPFAM" id="SSF51695">
    <property type="entry name" value="PLC-like phosphodiesterases"/>
    <property type="match status" value="1"/>
</dbReference>
<feature type="domain" description="Phosphatidylinositol-specific phospholipase C X" evidence="2">
    <location>
        <begin position="60"/>
        <end position="204"/>
    </location>
</feature>
<dbReference type="PROSITE" id="PS50007">
    <property type="entry name" value="PIPLC_X_DOMAIN"/>
    <property type="match status" value="1"/>
</dbReference>
<keyword evidence="1" id="KW-0812">Transmembrane</keyword>
<dbReference type="CDD" id="cd08586">
    <property type="entry name" value="PI-PLCc_BcPLC_like"/>
    <property type="match status" value="1"/>
</dbReference>
<protein>
    <recommendedName>
        <fullName evidence="2">Phosphatidylinositol-specific phospholipase C X domain-containing protein</fullName>
    </recommendedName>
</protein>
<dbReference type="GO" id="GO:0008081">
    <property type="term" value="F:phosphoric diester hydrolase activity"/>
    <property type="evidence" value="ECO:0007669"/>
    <property type="project" value="InterPro"/>
</dbReference>
<dbReference type="SMART" id="SM00148">
    <property type="entry name" value="PLCXc"/>
    <property type="match status" value="1"/>
</dbReference>
<dbReference type="InterPro" id="IPR051057">
    <property type="entry name" value="PI-PLC_domain"/>
</dbReference>
<keyword evidence="1" id="KW-0472">Membrane</keyword>
<dbReference type="Pfam" id="PF00388">
    <property type="entry name" value="PI-PLC-X"/>
    <property type="match status" value="1"/>
</dbReference>
<name>A0A1B6KLE5_9HEMI</name>
<dbReference type="AlphaFoldDB" id="A0A1B6KLE5"/>
<organism evidence="3">
    <name type="scientific">Graphocephala atropunctata</name>
    <dbReference type="NCBI Taxonomy" id="36148"/>
    <lineage>
        <taxon>Eukaryota</taxon>
        <taxon>Metazoa</taxon>
        <taxon>Ecdysozoa</taxon>
        <taxon>Arthropoda</taxon>
        <taxon>Hexapoda</taxon>
        <taxon>Insecta</taxon>
        <taxon>Pterygota</taxon>
        <taxon>Neoptera</taxon>
        <taxon>Paraneoptera</taxon>
        <taxon>Hemiptera</taxon>
        <taxon>Auchenorrhyncha</taxon>
        <taxon>Membracoidea</taxon>
        <taxon>Cicadellidae</taxon>
        <taxon>Cicadellinae</taxon>
        <taxon>Cicadellini</taxon>
        <taxon>Graphocephala</taxon>
    </lineage>
</organism>
<gene>
    <name evidence="3" type="ORF">g.20474</name>
</gene>
<dbReference type="Gene3D" id="3.20.20.190">
    <property type="entry name" value="Phosphatidylinositol (PI) phosphodiesterase"/>
    <property type="match status" value="1"/>
</dbReference>
<dbReference type="InterPro" id="IPR000909">
    <property type="entry name" value="PLipase_C_PInositol-sp_X_dom"/>
</dbReference>
<dbReference type="EMBL" id="GEBQ01027721">
    <property type="protein sequence ID" value="JAT12256.1"/>
    <property type="molecule type" value="Transcribed_RNA"/>
</dbReference>
<dbReference type="PANTHER" id="PTHR13593:SF113">
    <property type="entry name" value="SI:DKEY-266F7.9"/>
    <property type="match status" value="1"/>
</dbReference>
<dbReference type="GO" id="GO:0006629">
    <property type="term" value="P:lipid metabolic process"/>
    <property type="evidence" value="ECO:0007669"/>
    <property type="project" value="InterPro"/>
</dbReference>
<dbReference type="PANTHER" id="PTHR13593">
    <property type="match status" value="1"/>
</dbReference>
<accession>A0A1B6KLE5</accession>
<evidence type="ECO:0000259" key="2">
    <source>
        <dbReference type="SMART" id="SM00148"/>
    </source>
</evidence>
<evidence type="ECO:0000313" key="3">
    <source>
        <dbReference type="EMBL" id="JAT12256.1"/>
    </source>
</evidence>
<reference evidence="3" key="1">
    <citation type="submission" date="2015-11" db="EMBL/GenBank/DDBJ databases">
        <title>De novo transcriptome assembly of four potential Pierce s Disease insect vectors from Arizona vineyards.</title>
        <authorList>
            <person name="Tassone E.E."/>
        </authorList>
    </citation>
    <scope>NUCLEOTIDE SEQUENCE</scope>
</reference>
<keyword evidence="1" id="KW-1133">Transmembrane helix</keyword>
<feature type="transmembrane region" description="Helical" evidence="1">
    <location>
        <begin position="20"/>
        <end position="37"/>
    </location>
</feature>
<proteinExistence type="predicted"/>